<proteinExistence type="evidence at transcript level"/>
<keyword evidence="1" id="KW-0732">Signal</keyword>
<dbReference type="EMBL" id="MN517461">
    <property type="protein sequence ID" value="QFQ61144.1"/>
    <property type="molecule type" value="mRNA"/>
</dbReference>
<sequence length="124" mass="14348">MARFLSILLCFAMATGLAAGIRYPDRVLGRCSTHDLSKMEIDTNLDGVYSPHRSFCTCGSGEVYFTAKDRRNHSNYRVYVCGMPTEFCTAENPVRDPKKGNRWLQCRCRQYKMVIYRDWLVLCE</sequence>
<dbReference type="AlphaFoldDB" id="A0A5P8I0T9"/>
<protein>
    <submittedName>
        <fullName evidence="2">Superfamily Rimp-01</fullName>
    </submittedName>
</protein>
<accession>A0A5P8I0T9</accession>
<organism evidence="2">
    <name type="scientific">Conus magus</name>
    <name type="common">Magical cone</name>
    <dbReference type="NCBI Taxonomy" id="6492"/>
    <lineage>
        <taxon>Eukaryota</taxon>
        <taxon>Metazoa</taxon>
        <taxon>Spiralia</taxon>
        <taxon>Lophotrochozoa</taxon>
        <taxon>Mollusca</taxon>
        <taxon>Gastropoda</taxon>
        <taxon>Caenogastropoda</taxon>
        <taxon>Neogastropoda</taxon>
        <taxon>Conoidea</taxon>
        <taxon>Conidae</taxon>
        <taxon>Conus</taxon>
        <taxon>Pionoconus</taxon>
    </lineage>
</organism>
<evidence type="ECO:0000313" key="2">
    <source>
        <dbReference type="EMBL" id="QFQ61144.1"/>
    </source>
</evidence>
<evidence type="ECO:0000256" key="1">
    <source>
        <dbReference type="SAM" id="SignalP"/>
    </source>
</evidence>
<name>A0A5P8I0T9_CONMA</name>
<reference evidence="2" key="1">
    <citation type="journal article" date="2019" name="Mar. Drugs">
        <title>Conotoxin diversity in the venom gland transcriptome of the Magician's Cone, Pionoconus magus.</title>
        <authorList>
            <person name="Pardos-Blas J.R."/>
            <person name="Irisarri I."/>
            <person name="Abalde S."/>
            <person name="Tenorio M.J."/>
            <person name="Zardoya R."/>
        </authorList>
    </citation>
    <scope>NUCLEOTIDE SEQUENCE</scope>
    <source>
        <tissue evidence="2">Venom gland</tissue>
    </source>
</reference>
<feature type="signal peptide" evidence="1">
    <location>
        <begin position="1"/>
        <end position="20"/>
    </location>
</feature>
<feature type="chain" id="PRO_5024340704" evidence="1">
    <location>
        <begin position="21"/>
        <end position="124"/>
    </location>
</feature>